<evidence type="ECO:0000313" key="3">
    <source>
        <dbReference type="Proteomes" id="UP000244336"/>
    </source>
</evidence>
<dbReference type="AlphaFoldDB" id="A0A2T7EF06"/>
<reference evidence="2 3" key="1">
    <citation type="submission" date="2018-04" db="EMBL/GenBank/DDBJ databases">
        <title>WGS assembly of Panicum hallii var. hallii HAL2.</title>
        <authorList>
            <person name="Lovell J."/>
            <person name="Jenkins J."/>
            <person name="Lowry D."/>
            <person name="Mamidi S."/>
            <person name="Sreedasyam A."/>
            <person name="Weng X."/>
            <person name="Barry K."/>
            <person name="Bonette J."/>
            <person name="Campitelli B."/>
            <person name="Daum C."/>
            <person name="Gordon S."/>
            <person name="Gould B."/>
            <person name="Lipzen A."/>
            <person name="MacQueen A."/>
            <person name="Palacio-Mejia J."/>
            <person name="Plott C."/>
            <person name="Shakirov E."/>
            <person name="Shu S."/>
            <person name="Yoshinaga Y."/>
            <person name="Zane M."/>
            <person name="Rokhsar D."/>
            <person name="Grimwood J."/>
            <person name="Schmutz J."/>
            <person name="Juenger T."/>
        </authorList>
    </citation>
    <scope>NUCLEOTIDE SEQUENCE [LARGE SCALE GENOMIC DNA]</scope>
    <source>
        <strain evidence="3">cv. HAL2</strain>
    </source>
</reference>
<feature type="region of interest" description="Disordered" evidence="1">
    <location>
        <begin position="192"/>
        <end position="227"/>
    </location>
</feature>
<dbReference type="PANTHER" id="PTHR34222">
    <property type="entry name" value="GAG_PRE-INTEGRS DOMAIN-CONTAINING PROTEIN"/>
    <property type="match status" value="1"/>
</dbReference>
<dbReference type="Gramene" id="PUZ66410">
    <property type="protein sequence ID" value="PUZ66410"/>
    <property type="gene ID" value="GQ55_3G306000"/>
</dbReference>
<proteinExistence type="predicted"/>
<dbReference type="EMBL" id="CM009751">
    <property type="protein sequence ID" value="PUZ66410.1"/>
    <property type="molecule type" value="Genomic_DNA"/>
</dbReference>
<evidence type="ECO:0008006" key="4">
    <source>
        <dbReference type="Google" id="ProtNLM"/>
    </source>
</evidence>
<organism evidence="2 3">
    <name type="scientific">Panicum hallii var. hallii</name>
    <dbReference type="NCBI Taxonomy" id="1504633"/>
    <lineage>
        <taxon>Eukaryota</taxon>
        <taxon>Viridiplantae</taxon>
        <taxon>Streptophyta</taxon>
        <taxon>Embryophyta</taxon>
        <taxon>Tracheophyta</taxon>
        <taxon>Spermatophyta</taxon>
        <taxon>Magnoliopsida</taxon>
        <taxon>Liliopsida</taxon>
        <taxon>Poales</taxon>
        <taxon>Poaceae</taxon>
        <taxon>PACMAD clade</taxon>
        <taxon>Panicoideae</taxon>
        <taxon>Panicodae</taxon>
        <taxon>Paniceae</taxon>
        <taxon>Panicinae</taxon>
        <taxon>Panicum</taxon>
        <taxon>Panicum sect. Panicum</taxon>
    </lineage>
</organism>
<keyword evidence="3" id="KW-1185">Reference proteome</keyword>
<gene>
    <name evidence="2" type="ORF">GQ55_3G306000</name>
</gene>
<protein>
    <recommendedName>
        <fullName evidence="4">Retrotransposon gag domain-containing protein</fullName>
    </recommendedName>
</protein>
<evidence type="ECO:0000313" key="2">
    <source>
        <dbReference type="EMBL" id="PUZ66410.1"/>
    </source>
</evidence>
<sequence>MQGLHGLQQNDMSIEEYYTAFDRLMGPFLSMVPQCDNGCSGCCAKKIKFIEKFLIYQFCHGLKSAFEPIRKQLLNAPTTPSIADVLSALIAEETRLSSQSPSVPVHHSVLAASQKNSSSEPCEHCKKTTHRSANCFARYPEKLADFHARRAARGRGTTSTPRGFVSVAASSPVSAPSSSWVLDSGASFHVTSDQSQLVAHKPVTDGASVQTADGSSKWDSDWDWPSP</sequence>
<dbReference type="PANTHER" id="PTHR34222:SF100">
    <property type="entry name" value="CCHC-TYPE DOMAIN-CONTAINING PROTEIN"/>
    <property type="match status" value="1"/>
</dbReference>
<evidence type="ECO:0000256" key="1">
    <source>
        <dbReference type="SAM" id="MobiDB-lite"/>
    </source>
</evidence>
<dbReference type="OrthoDB" id="690000at2759"/>
<name>A0A2T7EF06_9POAL</name>
<dbReference type="Proteomes" id="UP000244336">
    <property type="component" value="Chromosome 3"/>
</dbReference>
<accession>A0A2T7EF06</accession>
<dbReference type="STRING" id="1504633.A0A2T7EF06"/>